<feature type="region of interest" description="Disordered" evidence="1">
    <location>
        <begin position="1082"/>
        <end position="1136"/>
    </location>
</feature>
<feature type="region of interest" description="Disordered" evidence="1">
    <location>
        <begin position="685"/>
        <end position="716"/>
    </location>
</feature>
<dbReference type="OrthoDB" id="421226at2759"/>
<dbReference type="EMBL" id="QXFU01000697">
    <property type="protein sequence ID" value="KAE9024019.1"/>
    <property type="molecule type" value="Genomic_DNA"/>
</dbReference>
<feature type="region of interest" description="Disordered" evidence="1">
    <location>
        <begin position="150"/>
        <end position="193"/>
    </location>
</feature>
<feature type="region of interest" description="Disordered" evidence="1">
    <location>
        <begin position="1"/>
        <end position="42"/>
    </location>
</feature>
<dbReference type="GO" id="GO:0098855">
    <property type="term" value="C:HCN channel complex"/>
    <property type="evidence" value="ECO:0007669"/>
    <property type="project" value="TreeGrafter"/>
</dbReference>
<comment type="caution">
    <text evidence="4">The sequence shown here is derived from an EMBL/GenBank/DDBJ whole genome shotgun (WGS) entry which is preliminary data.</text>
</comment>
<dbReference type="InterPro" id="IPR051413">
    <property type="entry name" value="K/Na_HCN_channel"/>
</dbReference>
<feature type="region of interest" description="Disordered" evidence="1">
    <location>
        <begin position="906"/>
        <end position="974"/>
    </location>
</feature>
<feature type="transmembrane region" description="Helical" evidence="2">
    <location>
        <begin position="301"/>
        <end position="321"/>
    </location>
</feature>
<dbReference type="CDD" id="cd00038">
    <property type="entry name" value="CAP_ED"/>
    <property type="match status" value="1"/>
</dbReference>
<gene>
    <name evidence="4" type="ORF">PR002_g11566</name>
</gene>
<dbReference type="SUPFAM" id="SSF51206">
    <property type="entry name" value="cAMP-binding domain-like"/>
    <property type="match status" value="1"/>
</dbReference>
<dbReference type="Gene3D" id="2.60.120.10">
    <property type="entry name" value="Jelly Rolls"/>
    <property type="match status" value="1"/>
</dbReference>
<feature type="compositionally biased region" description="Polar residues" evidence="1">
    <location>
        <begin position="1037"/>
        <end position="1053"/>
    </location>
</feature>
<keyword evidence="2" id="KW-0472">Membrane</keyword>
<feature type="domain" description="Cyclic nucleotide-binding" evidence="3">
    <location>
        <begin position="740"/>
        <end position="820"/>
    </location>
</feature>
<feature type="transmembrane region" description="Helical" evidence="2">
    <location>
        <begin position="333"/>
        <end position="353"/>
    </location>
</feature>
<dbReference type="Pfam" id="PF00027">
    <property type="entry name" value="cNMP_binding"/>
    <property type="match status" value="1"/>
</dbReference>
<feature type="transmembrane region" description="Helical" evidence="2">
    <location>
        <begin position="448"/>
        <end position="472"/>
    </location>
</feature>
<feature type="region of interest" description="Disordered" evidence="1">
    <location>
        <begin position="70"/>
        <end position="101"/>
    </location>
</feature>
<feature type="compositionally biased region" description="Polar residues" evidence="1">
    <location>
        <begin position="954"/>
        <end position="974"/>
    </location>
</feature>
<feature type="transmembrane region" description="Helical" evidence="2">
    <location>
        <begin position="484"/>
        <end position="503"/>
    </location>
</feature>
<keyword evidence="2" id="KW-0812">Transmembrane</keyword>
<feature type="region of interest" description="Disordered" evidence="1">
    <location>
        <begin position="1037"/>
        <end position="1057"/>
    </location>
</feature>
<accession>A0A6A3LX79</accession>
<feature type="domain" description="Cyclic nucleotide-binding" evidence="3">
    <location>
        <begin position="620"/>
        <end position="669"/>
    </location>
</feature>
<protein>
    <recommendedName>
        <fullName evidence="3">Cyclic nucleotide-binding domain-containing protein</fullName>
    </recommendedName>
</protein>
<sequence length="1220" mass="135484">MDDQITEVEVMGGGGATDPGQGARDDSSPTSNHSRYIDDHDQDVMLDRFKNSVRISRRHSTQLAPGVVYPIPEGTGEGVGNTPGRPKKPLRRSSTLRGLANPSKAWAPMLAGLGRAGASLKTYNGGSEDTKEDVGVVETPYEEMMVRFQIRQLQRTPSGTTGRSEDKRGSVGSSRSPDSENPGGSTGHDNGFSELIVQPGIEATLEHQLLTQLRLTSLRASDQVSVSQDGELNGPDASHGNSRLGSAEDSPDQINNADDFRGDNRLGREVGLAVCVATFRVWVKTLTSPISPYSGFSQMRYLLVMLVAAMYVVFFPLGFAFPEEEQFTYVDGAVGILLAIDVILTLHTSYMTVDGLIVDSHREIARNYVKTRFVLDVLLAVPLIIQVNSTTSDVFRGAWMHFILDIISAERLAYVARFVRMIWLIRLNQSGSGNSFWAWLMYSRYSHLLRIASIVIMLIAIAHYIACVWNVLLQEGGDLDDESSSWQAQYSASFYAVLLLLQGEGVPTDTAAQNLFASLSVLVGSIVLAVIFGHVAILVSNFNANFTSYQRKMEAVFAMTAKLQLPPSLRERIHEYYEHLWHEYECLDGEIVQFSKELSHTLGLEVVLFKYMELVMHVPFWKDCTPDFQKQLMLRLDVRVYLPNDFIMREGEVDDEFYMVNRGYCELSRALHRFERISNTMIGMRRTSTPGLNTGRSQGGLTARGSLTGRSGSATSRRRYSGLSAVNLNDGHRQSAYELDPAQLRYYSSTGRRTARVYEIMVTRGQAFGDLALLMNYQRAANVRAITHVEMCVLSRENFQAVLTRYPEDRRRVVVDMLMSYMQSYEMVHSRCPLLELVRKVYSAEAVAEACARLGSPPPLLPPVLTARQAAERIYTAINLETNDATLKFGIGVNIREQLIDLRERMRQKRQGKQHPRSILHRSVPNLVQKTGGDGSDRRTSETSGGARGRDTARSSGPSGQFQATPARQASSTVHIAPSCEGAVLPPLVVPTSTSELEPSRTPPNRKRSLPETEIPQSEAAAITRPRLLKRMGSLVGRSSTNTTDTRVQQQEVKPSPTRYADQLFQAHTKAASFRVPMSQRLQRGRGLPKLARASTFSMASERSPRRDTTDNSTATLFSPAEPRSTDAANVEPPRRRTIQRTHSQVLQVLVEGKPALHGHLSIGSASNPNPPGRLFRRLSPAQTETRESPTRYADALFRPRQVEMDNLSTDTDTLVSTDQ</sequence>
<dbReference type="Proteomes" id="UP000435112">
    <property type="component" value="Unassembled WGS sequence"/>
</dbReference>
<reference evidence="4 5" key="1">
    <citation type="submission" date="2018-09" db="EMBL/GenBank/DDBJ databases">
        <title>Genomic investigation of the strawberry pathogen Phytophthora fragariae indicates pathogenicity is determined by transcriptional variation in three key races.</title>
        <authorList>
            <person name="Adams T.M."/>
            <person name="Armitage A.D."/>
            <person name="Sobczyk M.K."/>
            <person name="Bates H.J."/>
            <person name="Dunwell J.M."/>
            <person name="Nellist C.F."/>
            <person name="Harrison R.J."/>
        </authorList>
    </citation>
    <scope>NUCLEOTIDE SEQUENCE [LARGE SCALE GENOMIC DNA]</scope>
    <source>
        <strain evidence="4 5">SCRP324</strain>
    </source>
</reference>
<dbReference type="GO" id="GO:0005249">
    <property type="term" value="F:voltage-gated potassium channel activity"/>
    <property type="evidence" value="ECO:0007669"/>
    <property type="project" value="TreeGrafter"/>
</dbReference>
<dbReference type="PROSITE" id="PS50042">
    <property type="entry name" value="CNMP_BINDING_3"/>
    <property type="match status" value="2"/>
</dbReference>
<dbReference type="InterPro" id="IPR018490">
    <property type="entry name" value="cNMP-bd_dom_sf"/>
</dbReference>
<dbReference type="GO" id="GO:0035725">
    <property type="term" value="P:sodium ion transmembrane transport"/>
    <property type="evidence" value="ECO:0007669"/>
    <property type="project" value="TreeGrafter"/>
</dbReference>
<feature type="compositionally biased region" description="Basic residues" evidence="1">
    <location>
        <begin position="906"/>
        <end position="920"/>
    </location>
</feature>
<evidence type="ECO:0000256" key="2">
    <source>
        <dbReference type="SAM" id="Phobius"/>
    </source>
</evidence>
<dbReference type="AlphaFoldDB" id="A0A6A3LX79"/>
<feature type="region of interest" description="Disordered" evidence="1">
    <location>
        <begin position="225"/>
        <end position="260"/>
    </location>
</feature>
<feature type="compositionally biased region" description="Polar residues" evidence="1">
    <location>
        <begin position="151"/>
        <end position="162"/>
    </location>
</feature>
<feature type="region of interest" description="Disordered" evidence="1">
    <location>
        <begin position="992"/>
        <end position="1020"/>
    </location>
</feature>
<organism evidence="4 5">
    <name type="scientific">Phytophthora rubi</name>
    <dbReference type="NCBI Taxonomy" id="129364"/>
    <lineage>
        <taxon>Eukaryota</taxon>
        <taxon>Sar</taxon>
        <taxon>Stramenopiles</taxon>
        <taxon>Oomycota</taxon>
        <taxon>Peronosporomycetes</taxon>
        <taxon>Peronosporales</taxon>
        <taxon>Peronosporaceae</taxon>
        <taxon>Phytophthora</taxon>
    </lineage>
</organism>
<evidence type="ECO:0000256" key="1">
    <source>
        <dbReference type="SAM" id="MobiDB-lite"/>
    </source>
</evidence>
<evidence type="ECO:0000313" key="4">
    <source>
        <dbReference type="EMBL" id="KAE9024019.1"/>
    </source>
</evidence>
<feature type="compositionally biased region" description="Polar residues" evidence="1">
    <location>
        <begin position="685"/>
        <end position="700"/>
    </location>
</feature>
<proteinExistence type="predicted"/>
<dbReference type="PANTHER" id="PTHR45689:SF5">
    <property type="entry name" value="I[[H]] CHANNEL, ISOFORM E"/>
    <property type="match status" value="1"/>
</dbReference>
<dbReference type="SUPFAM" id="SSF81324">
    <property type="entry name" value="Voltage-gated potassium channels"/>
    <property type="match status" value="1"/>
</dbReference>
<keyword evidence="2" id="KW-1133">Transmembrane helix</keyword>
<dbReference type="PANTHER" id="PTHR45689">
    <property type="entry name" value="I[[H]] CHANNEL, ISOFORM E"/>
    <property type="match status" value="1"/>
</dbReference>
<evidence type="ECO:0000313" key="5">
    <source>
        <dbReference type="Proteomes" id="UP000435112"/>
    </source>
</evidence>
<feature type="compositionally biased region" description="Low complexity" evidence="1">
    <location>
        <begin position="703"/>
        <end position="715"/>
    </location>
</feature>
<name>A0A6A3LX79_9STRA</name>
<dbReference type="InterPro" id="IPR000595">
    <property type="entry name" value="cNMP-bd_dom"/>
</dbReference>
<feature type="region of interest" description="Disordered" evidence="1">
    <location>
        <begin position="1162"/>
        <end position="1193"/>
    </location>
</feature>
<dbReference type="GO" id="GO:0003254">
    <property type="term" value="P:regulation of membrane depolarization"/>
    <property type="evidence" value="ECO:0007669"/>
    <property type="project" value="TreeGrafter"/>
</dbReference>
<dbReference type="InterPro" id="IPR014710">
    <property type="entry name" value="RmlC-like_jellyroll"/>
</dbReference>
<dbReference type="Gene3D" id="1.10.287.630">
    <property type="entry name" value="Helix hairpin bin"/>
    <property type="match status" value="1"/>
</dbReference>
<evidence type="ECO:0000259" key="3">
    <source>
        <dbReference type="PROSITE" id="PS50042"/>
    </source>
</evidence>
<feature type="transmembrane region" description="Helical" evidence="2">
    <location>
        <begin position="515"/>
        <end position="539"/>
    </location>
</feature>